<dbReference type="Proteomes" id="UP000798951">
    <property type="component" value="Unassembled WGS sequence"/>
</dbReference>
<dbReference type="PANTHER" id="PTHR38039">
    <property type="entry name" value="TOXIN YOEB"/>
    <property type="match status" value="1"/>
</dbReference>
<evidence type="ECO:0000256" key="5">
    <source>
        <dbReference type="ARBA" id="ARBA00022801"/>
    </source>
</evidence>
<dbReference type="PANTHER" id="PTHR38039:SF1">
    <property type="entry name" value="TOXIN YOEB"/>
    <property type="match status" value="1"/>
</dbReference>
<keyword evidence="2" id="KW-1277">Toxin-antitoxin system</keyword>
<evidence type="ECO:0000256" key="4">
    <source>
        <dbReference type="ARBA" id="ARBA00022759"/>
    </source>
</evidence>
<evidence type="ECO:0000256" key="6">
    <source>
        <dbReference type="ARBA" id="ARBA00030388"/>
    </source>
</evidence>
<dbReference type="RefSeq" id="WP_067980233.1">
    <property type="nucleotide sequence ID" value="NZ_VMSD01000001.1"/>
</dbReference>
<dbReference type="InterPro" id="IPR009614">
    <property type="entry name" value="YoeB_toxin"/>
</dbReference>
<evidence type="ECO:0000256" key="7">
    <source>
        <dbReference type="ARBA" id="ARBA00050056"/>
    </source>
</evidence>
<name>A0ABQ6YS58_9NOCA</name>
<sequence>MSRKVTFVETGWADYTSWLADDRRLLAKINRLIGDIVRNGQAEGIGKPEPLRANLAGYRSRRIDQEHRLVYRATDDEVVVIACRGHDE</sequence>
<evidence type="ECO:0000256" key="2">
    <source>
        <dbReference type="ARBA" id="ARBA00022649"/>
    </source>
</evidence>
<dbReference type="Gene3D" id="3.30.2310.20">
    <property type="entry name" value="RelE-like"/>
    <property type="match status" value="1"/>
</dbReference>
<accession>A0ABQ6YS58</accession>
<evidence type="ECO:0000313" key="9">
    <source>
        <dbReference type="Proteomes" id="UP000798951"/>
    </source>
</evidence>
<keyword evidence="5" id="KW-0378">Hydrolase</keyword>
<dbReference type="Pfam" id="PF06769">
    <property type="entry name" value="YoeB_toxin"/>
    <property type="match status" value="1"/>
</dbReference>
<dbReference type="SUPFAM" id="SSF143011">
    <property type="entry name" value="RelE-like"/>
    <property type="match status" value="1"/>
</dbReference>
<dbReference type="InterPro" id="IPR035093">
    <property type="entry name" value="RelE/ParE_toxin_dom_sf"/>
</dbReference>
<proteinExistence type="inferred from homology"/>
<evidence type="ECO:0000256" key="3">
    <source>
        <dbReference type="ARBA" id="ARBA00022722"/>
    </source>
</evidence>
<evidence type="ECO:0000313" key="8">
    <source>
        <dbReference type="EMBL" id="KAF0848657.1"/>
    </source>
</evidence>
<organism evidence="8 9">
    <name type="scientific">Nocardia caishijiensis</name>
    <dbReference type="NCBI Taxonomy" id="184756"/>
    <lineage>
        <taxon>Bacteria</taxon>
        <taxon>Bacillati</taxon>
        <taxon>Actinomycetota</taxon>
        <taxon>Actinomycetes</taxon>
        <taxon>Mycobacteriales</taxon>
        <taxon>Nocardiaceae</taxon>
        <taxon>Nocardia</taxon>
    </lineage>
</organism>
<keyword evidence="3" id="KW-0540">Nuclease</keyword>
<comment type="similarity">
    <text evidence="1">Belongs to the YoeB family.</text>
</comment>
<evidence type="ECO:0000256" key="1">
    <source>
        <dbReference type="ARBA" id="ARBA00008172"/>
    </source>
</evidence>
<gene>
    <name evidence="8" type="ORF">FNL39_10183</name>
</gene>
<dbReference type="EMBL" id="VMSD01000001">
    <property type="protein sequence ID" value="KAF0848657.1"/>
    <property type="molecule type" value="Genomic_DNA"/>
</dbReference>
<protein>
    <recommendedName>
        <fullName evidence="7">Endoribonuclease YoeB</fullName>
    </recommendedName>
    <alternativeName>
        <fullName evidence="6">Putative mRNA interferase YoeB</fullName>
    </alternativeName>
</protein>
<dbReference type="NCBIfam" id="TIGR02116">
    <property type="entry name" value="toxin_Txe_YoeB"/>
    <property type="match status" value="1"/>
</dbReference>
<comment type="caution">
    <text evidence="8">The sequence shown here is derived from an EMBL/GenBank/DDBJ whole genome shotgun (WGS) entry which is preliminary data.</text>
</comment>
<keyword evidence="9" id="KW-1185">Reference proteome</keyword>
<reference evidence="8 9" key="1">
    <citation type="submission" date="2019-07" db="EMBL/GenBank/DDBJ databases">
        <title>Genomic Encyclopedia of Type Strains, Phase IV (KMG-IV): sequencing the most valuable type-strain genomes for metagenomic binning, comparative biology and taxonomic classification.</title>
        <authorList>
            <person name="Goeker M."/>
        </authorList>
    </citation>
    <scope>NUCLEOTIDE SEQUENCE [LARGE SCALE GENOMIC DNA]</scope>
    <source>
        <strain evidence="8 9">DSM 44831</strain>
    </source>
</reference>
<keyword evidence="4" id="KW-0255">Endonuclease</keyword>